<feature type="compositionally biased region" description="Polar residues" evidence="1">
    <location>
        <begin position="7"/>
        <end position="20"/>
    </location>
</feature>
<dbReference type="EMBL" id="JAGSXH010000032">
    <property type="protein sequence ID" value="MBS2963693.1"/>
    <property type="molecule type" value="Genomic_DNA"/>
</dbReference>
<feature type="region of interest" description="Disordered" evidence="1">
    <location>
        <begin position="1"/>
        <end position="20"/>
    </location>
</feature>
<name>A0A8J7WLX6_9ACTN</name>
<evidence type="ECO:0000313" key="3">
    <source>
        <dbReference type="Proteomes" id="UP000677913"/>
    </source>
</evidence>
<keyword evidence="3" id="KW-1185">Reference proteome</keyword>
<protein>
    <submittedName>
        <fullName evidence="2">Uncharacterized protein</fullName>
    </submittedName>
</protein>
<evidence type="ECO:0000256" key="1">
    <source>
        <dbReference type="SAM" id="MobiDB-lite"/>
    </source>
</evidence>
<reference evidence="2" key="1">
    <citation type="submission" date="2021-04" db="EMBL/GenBank/DDBJ databases">
        <title>Genome based classification of Actinospica acidithermotolerans sp. nov., an actinobacterium isolated from an Indonesian hot spring.</title>
        <authorList>
            <person name="Kusuma A.B."/>
            <person name="Putra K.E."/>
            <person name="Nafisah S."/>
            <person name="Loh J."/>
            <person name="Nouioui I."/>
            <person name="Goodfellow M."/>
        </authorList>
    </citation>
    <scope>NUCLEOTIDE SEQUENCE</scope>
    <source>
        <strain evidence="2">DSM 45618</strain>
    </source>
</reference>
<gene>
    <name evidence="2" type="ORF">KGA66_11580</name>
</gene>
<proteinExistence type="predicted"/>
<sequence length="179" mass="18236">MPVFDTVTGTERQSRSPLNETNETSPYVIVADALRLDEPAALVVLETGFGVLAVTPWATAAELVRDGVGDGAAAVGLAETDGIALRSADALALALALALAATDETECAVAAAPPGPAHALTQQTSTTIAAPATARSGDLFLDKEPSHPINARRATGQHSEVGAAADDPSRPAQSRQPYS</sequence>
<feature type="region of interest" description="Disordered" evidence="1">
    <location>
        <begin position="139"/>
        <end position="179"/>
    </location>
</feature>
<dbReference type="AlphaFoldDB" id="A0A8J7WLX6"/>
<dbReference type="RefSeq" id="WP_211467629.1">
    <property type="nucleotide sequence ID" value="NZ_JAGSXH010000032.1"/>
</dbReference>
<accession>A0A8J7WLX6</accession>
<organism evidence="2 3">
    <name type="scientific">Actinocrinis puniceicyclus</name>
    <dbReference type="NCBI Taxonomy" id="977794"/>
    <lineage>
        <taxon>Bacteria</taxon>
        <taxon>Bacillati</taxon>
        <taxon>Actinomycetota</taxon>
        <taxon>Actinomycetes</taxon>
        <taxon>Catenulisporales</taxon>
        <taxon>Actinospicaceae</taxon>
        <taxon>Actinocrinis</taxon>
    </lineage>
</organism>
<dbReference type="Proteomes" id="UP000677913">
    <property type="component" value="Unassembled WGS sequence"/>
</dbReference>
<evidence type="ECO:0000313" key="2">
    <source>
        <dbReference type="EMBL" id="MBS2963693.1"/>
    </source>
</evidence>
<comment type="caution">
    <text evidence="2">The sequence shown here is derived from an EMBL/GenBank/DDBJ whole genome shotgun (WGS) entry which is preliminary data.</text>
</comment>